<proteinExistence type="predicted"/>
<dbReference type="InterPro" id="IPR006944">
    <property type="entry name" value="Phage/GTA_portal"/>
</dbReference>
<dbReference type="EMBL" id="JAVAJI010000028">
    <property type="protein sequence ID" value="MDP4545908.1"/>
    <property type="molecule type" value="Genomic_DNA"/>
</dbReference>
<sequence length="431" mass="47533">MGKFIDWMTGKKSANTAQAVNGDVWHTIHEPFTGAWQRNEEIEVSKNDQMRHHAVFACMSLITRDIGKLKIKTKKRVAGVSQETKSRANKLLAKPNHYQNTQQFFECWASQKTAHGNTYVWKVRDIYGDIWQLLILNSERVKPLVDPNGNVFYQVRRDRLFNLADDIIVPASEIIHDRFNCFYHPLVGLSPITACALSASQGVSIQRNAHAFFANASRPSGILVTPGAITKETSEEMSKKWNKNYSGTGTGRTAVLSDGVTYQAISVAAQDAQLVEQLKLSGEIICTAFSVPAFKVGLAPPPAGKVSDYNDIYYSDCLQHYLESIENLLNEHLDLENGVETEFCLDGLLRMDSSSQMEYLTKAVGGSILSPNEARAKIGYTAVSGGESPMIQQQNFSLAAIAKRDASDNPFTKTPAANDDTKGDDDGLGNT</sequence>
<accession>A0ABT9HJK3</accession>
<protein>
    <submittedName>
        <fullName evidence="2">Phage portal protein</fullName>
    </submittedName>
</protein>
<dbReference type="InterPro" id="IPR006427">
    <property type="entry name" value="Portal_HK97"/>
</dbReference>
<dbReference type="Proteomes" id="UP001228171">
    <property type="component" value="Unassembled WGS sequence"/>
</dbReference>
<evidence type="ECO:0000256" key="1">
    <source>
        <dbReference type="SAM" id="MobiDB-lite"/>
    </source>
</evidence>
<name>A0ABT9HJK3_9GAMM</name>
<evidence type="ECO:0000313" key="2">
    <source>
        <dbReference type="EMBL" id="MDP4545908.1"/>
    </source>
</evidence>
<dbReference type="RefSeq" id="WP_305936101.1">
    <property type="nucleotide sequence ID" value="NZ_JAVAJI010000028.1"/>
</dbReference>
<evidence type="ECO:0000313" key="3">
    <source>
        <dbReference type="Proteomes" id="UP001228171"/>
    </source>
</evidence>
<comment type="caution">
    <text evidence="2">The sequence shown here is derived from an EMBL/GenBank/DDBJ whole genome shotgun (WGS) entry which is preliminary data.</text>
</comment>
<dbReference type="NCBIfam" id="TIGR01537">
    <property type="entry name" value="portal_HK97"/>
    <property type="match status" value="1"/>
</dbReference>
<reference evidence="2 3" key="1">
    <citation type="submission" date="2023-08" db="EMBL/GenBank/DDBJ databases">
        <authorList>
            <person name="Kumar R."/>
        </authorList>
    </citation>
    <scope>NUCLEOTIDE SEQUENCE [LARGE SCALE GENOMIC DNA]</scope>
    <source>
        <strain evidence="2 3">LUR13</strain>
    </source>
</reference>
<organism evidence="2 3">
    <name type="scientific">Psychrobacter faecalis</name>
    <dbReference type="NCBI Taxonomy" id="180588"/>
    <lineage>
        <taxon>Bacteria</taxon>
        <taxon>Pseudomonadati</taxon>
        <taxon>Pseudomonadota</taxon>
        <taxon>Gammaproteobacteria</taxon>
        <taxon>Moraxellales</taxon>
        <taxon>Moraxellaceae</taxon>
        <taxon>Psychrobacter</taxon>
    </lineage>
</organism>
<keyword evidence="3" id="KW-1185">Reference proteome</keyword>
<feature type="region of interest" description="Disordered" evidence="1">
    <location>
        <begin position="407"/>
        <end position="431"/>
    </location>
</feature>
<gene>
    <name evidence="2" type="ORF">Q8P09_12560</name>
</gene>
<dbReference type="Pfam" id="PF04860">
    <property type="entry name" value="Phage_portal"/>
    <property type="match status" value="1"/>
</dbReference>